<feature type="transmembrane region" description="Helical" evidence="1">
    <location>
        <begin position="119"/>
        <end position="136"/>
    </location>
</feature>
<evidence type="ECO:0000313" key="3">
    <source>
        <dbReference type="EMBL" id="BBI93308.1"/>
    </source>
</evidence>
<dbReference type="PANTHER" id="PTHR36834">
    <property type="entry name" value="MEMBRANE PROTEIN-RELATED"/>
    <property type="match status" value="1"/>
</dbReference>
<name>A0A679C7Z2_ENTFC</name>
<sequence length="172" mass="19689">MAKEKNDKINYLIVVLFIVYMALLVWIILFKLQFSITELDTIRSINLIPFHYDNEVNKTFHLKEILENVLVFVPFGIYLCMLRHEPSFKMKFIVVLSFSLILEISQCILAVGRTDITDLITNTCGGLIGIVLYRLAAKIFRTKRRTNLVITIFAAMATIALVGILALILYSN</sequence>
<dbReference type="InterPro" id="IPR006976">
    <property type="entry name" value="VanZ-like"/>
</dbReference>
<feature type="transmembrane region" description="Helical" evidence="1">
    <location>
        <begin position="93"/>
        <end position="113"/>
    </location>
</feature>
<dbReference type="InterPro" id="IPR053150">
    <property type="entry name" value="Teicoplanin_resist-assoc"/>
</dbReference>
<dbReference type="EMBL" id="LC467712">
    <property type="protein sequence ID" value="BBI93308.1"/>
    <property type="molecule type" value="Genomic_DNA"/>
</dbReference>
<feature type="transmembrane region" description="Helical" evidence="1">
    <location>
        <begin position="148"/>
        <end position="170"/>
    </location>
</feature>
<keyword evidence="1" id="KW-0472">Membrane</keyword>
<evidence type="ECO:0000256" key="1">
    <source>
        <dbReference type="SAM" id="Phobius"/>
    </source>
</evidence>
<dbReference type="Pfam" id="PF04892">
    <property type="entry name" value="VanZ"/>
    <property type="match status" value="1"/>
</dbReference>
<feature type="domain" description="VanZ-like" evidence="2">
    <location>
        <begin position="17"/>
        <end position="135"/>
    </location>
</feature>
<feature type="transmembrane region" description="Helical" evidence="1">
    <location>
        <begin position="9"/>
        <end position="29"/>
    </location>
</feature>
<proteinExistence type="predicted"/>
<dbReference type="AlphaFoldDB" id="A0A679C7Z2"/>
<protein>
    <submittedName>
        <fullName evidence="3">VanZ family protein</fullName>
    </submittedName>
</protein>
<keyword evidence="1" id="KW-0812">Transmembrane</keyword>
<gene>
    <name evidence="3" type="primary">vanZ</name>
</gene>
<dbReference type="PANTHER" id="PTHR36834:SF2">
    <property type="entry name" value="MEMBRANE PROTEIN"/>
    <property type="match status" value="1"/>
</dbReference>
<feature type="transmembrane region" description="Helical" evidence="1">
    <location>
        <begin position="65"/>
        <end position="81"/>
    </location>
</feature>
<organism evidence="3">
    <name type="scientific">Enterococcus faecium</name>
    <name type="common">Streptococcus faecium</name>
    <dbReference type="NCBI Taxonomy" id="1352"/>
    <lineage>
        <taxon>Bacteria</taxon>
        <taxon>Bacillati</taxon>
        <taxon>Bacillota</taxon>
        <taxon>Bacilli</taxon>
        <taxon>Lactobacillales</taxon>
        <taxon>Enterococcaceae</taxon>
        <taxon>Enterococcus</taxon>
    </lineage>
</organism>
<keyword evidence="1" id="KW-1133">Transmembrane helix</keyword>
<evidence type="ECO:0000259" key="2">
    <source>
        <dbReference type="Pfam" id="PF04892"/>
    </source>
</evidence>
<dbReference type="RefSeq" id="WP_223924131.1">
    <property type="nucleotide sequence ID" value="NZ_AP024831.1"/>
</dbReference>
<reference evidence="3" key="1">
    <citation type="submission" date="2019-03" db="EMBL/GenBank/DDBJ databases">
        <title>Molecular characterization of the VanD-type vancomycin-resistant Enterococcus faecium clinical isolates from a patient after vancomycin therapy.</title>
        <authorList>
            <person name="Hashimoto Y."/>
            <person name="Hisatsune J."/>
            <person name="Nomura T."/>
            <person name="Hirakawa H."/>
            <person name="Kojima N."/>
            <person name="Ono Y."/>
            <person name="Hasegawa Y."/>
            <person name="Tanimoto K."/>
            <person name="Sugai M."/>
            <person name="Tomita H."/>
        </authorList>
    </citation>
    <scope>NUCLEOTIDE SEQUENCE</scope>
    <source>
        <strain evidence="3">AA620</strain>
    </source>
</reference>
<accession>A0A679C7Z2</accession>